<proteinExistence type="predicted"/>
<comment type="caution">
    <text evidence="3">The sequence shown here is derived from an EMBL/GenBank/DDBJ whole genome shotgun (WGS) entry which is preliminary data.</text>
</comment>
<gene>
    <name evidence="3" type="ORF">HNP84_004146</name>
</gene>
<feature type="domain" description="FtsH ternary system" evidence="2">
    <location>
        <begin position="1"/>
        <end position="88"/>
    </location>
</feature>
<evidence type="ECO:0000256" key="1">
    <source>
        <dbReference type="SAM" id="MobiDB-lite"/>
    </source>
</evidence>
<organism evidence="3 4">
    <name type="scientific">Thermocatellispora tengchongensis</name>
    <dbReference type="NCBI Taxonomy" id="1073253"/>
    <lineage>
        <taxon>Bacteria</taxon>
        <taxon>Bacillati</taxon>
        <taxon>Actinomycetota</taxon>
        <taxon>Actinomycetes</taxon>
        <taxon>Streptosporangiales</taxon>
        <taxon>Streptosporangiaceae</taxon>
        <taxon>Thermocatellispora</taxon>
    </lineage>
</organism>
<evidence type="ECO:0000313" key="4">
    <source>
        <dbReference type="Proteomes" id="UP000578449"/>
    </source>
</evidence>
<dbReference type="RefSeq" id="WP_185051320.1">
    <property type="nucleotide sequence ID" value="NZ_BAABIX010000007.1"/>
</dbReference>
<dbReference type="EMBL" id="JACHGN010000008">
    <property type="protein sequence ID" value="MBB5134414.1"/>
    <property type="molecule type" value="Genomic_DNA"/>
</dbReference>
<protein>
    <recommendedName>
        <fullName evidence="2">FtsH ternary system domain-containing protein</fullName>
    </recommendedName>
</protein>
<dbReference type="InterPro" id="IPR045481">
    <property type="entry name" value="fvmX3"/>
</dbReference>
<accession>A0A840NZR4</accession>
<reference evidence="3 4" key="1">
    <citation type="submission" date="2020-08" db="EMBL/GenBank/DDBJ databases">
        <title>Genomic Encyclopedia of Type Strains, Phase IV (KMG-IV): sequencing the most valuable type-strain genomes for metagenomic binning, comparative biology and taxonomic classification.</title>
        <authorList>
            <person name="Goeker M."/>
        </authorList>
    </citation>
    <scope>NUCLEOTIDE SEQUENCE [LARGE SCALE GENOMIC DNA]</scope>
    <source>
        <strain evidence="3 4">DSM 45615</strain>
    </source>
</reference>
<name>A0A840NZR4_9ACTN</name>
<dbReference type="Pfam" id="PF19999">
    <property type="entry name" value="fvmX3"/>
    <property type="match status" value="1"/>
</dbReference>
<sequence length="90" mass="9690">MAYRVTVQINVETGEFEVFQIDDIATGGTGARHNAAHEAAAAELGGLIERRPLIEEVPLGGLDPSAAAIPRMEPEAEQTVRPARPKTQER</sequence>
<dbReference type="AlphaFoldDB" id="A0A840NZR4"/>
<evidence type="ECO:0000259" key="2">
    <source>
        <dbReference type="Pfam" id="PF19999"/>
    </source>
</evidence>
<dbReference type="Proteomes" id="UP000578449">
    <property type="component" value="Unassembled WGS sequence"/>
</dbReference>
<keyword evidence="4" id="KW-1185">Reference proteome</keyword>
<feature type="region of interest" description="Disordered" evidence="1">
    <location>
        <begin position="60"/>
        <end position="90"/>
    </location>
</feature>
<evidence type="ECO:0000313" key="3">
    <source>
        <dbReference type="EMBL" id="MBB5134414.1"/>
    </source>
</evidence>